<keyword evidence="4 7" id="KW-0812">Transmembrane</keyword>
<dbReference type="InterPro" id="IPR051393">
    <property type="entry name" value="ABC_transporter_permease"/>
</dbReference>
<dbReference type="RefSeq" id="WP_281816306.1">
    <property type="nucleotide sequence ID" value="NZ_BRLB01000008.1"/>
</dbReference>
<proteinExistence type="inferred from homology"/>
<keyword evidence="3" id="KW-1003">Cell membrane</keyword>
<evidence type="ECO:0000313" key="10">
    <source>
        <dbReference type="Proteomes" id="UP001144256"/>
    </source>
</evidence>
<dbReference type="CDD" id="cd06261">
    <property type="entry name" value="TM_PBP2"/>
    <property type="match status" value="1"/>
</dbReference>
<dbReference type="GO" id="GO:0005886">
    <property type="term" value="C:plasma membrane"/>
    <property type="evidence" value="ECO:0007669"/>
    <property type="project" value="UniProtKB-SubCell"/>
</dbReference>
<reference evidence="9" key="1">
    <citation type="submission" date="2022-06" db="EMBL/GenBank/DDBJ databases">
        <title>Vallitalea longa sp. nov., an anaerobic bacterium isolated from marine sediment.</title>
        <authorList>
            <person name="Hirano S."/>
            <person name="Terahara T."/>
            <person name="Mori K."/>
            <person name="Hamada M."/>
            <person name="Matsumoto R."/>
            <person name="Kobayashi T."/>
        </authorList>
    </citation>
    <scope>NUCLEOTIDE SEQUENCE</scope>
    <source>
        <strain evidence="9">SH18-1</strain>
    </source>
</reference>
<keyword evidence="2 7" id="KW-0813">Transport</keyword>
<dbReference type="EMBL" id="BRLB01000008">
    <property type="protein sequence ID" value="GKX30277.1"/>
    <property type="molecule type" value="Genomic_DNA"/>
</dbReference>
<evidence type="ECO:0000259" key="8">
    <source>
        <dbReference type="PROSITE" id="PS50928"/>
    </source>
</evidence>
<dbReference type="AlphaFoldDB" id="A0A9W5YAC2"/>
<keyword evidence="5 7" id="KW-1133">Transmembrane helix</keyword>
<evidence type="ECO:0000313" key="9">
    <source>
        <dbReference type="EMBL" id="GKX30277.1"/>
    </source>
</evidence>
<comment type="subcellular location">
    <subcellularLocation>
        <location evidence="1 7">Cell membrane</location>
        <topology evidence="1 7">Multi-pass membrane protein</topology>
    </subcellularLocation>
</comment>
<dbReference type="Gene3D" id="1.10.3720.10">
    <property type="entry name" value="MetI-like"/>
    <property type="match status" value="1"/>
</dbReference>
<sequence length="297" mass="33061">MKNKRKKHEAIQGIAFLSPAIIVIGIFIMSSIIFALYISFHKVNLFTGYYEFIGLDNYKRIFTDTKTRIAFINILSFVVVVVPIQTIIALIMAAVLNTNIRGKIGFRTIYFLPTLTSSAALTMIFMFLFSLDGPVNKLAVNMNLLSESINFLNNPKFALKVIMSMNIWSTVPFYMTIYLAGLQEVPKSIYEASSVDGANGFQKFIHVTVPQLKPITTFVLLMGIIGTFQMFDQAYIFSGGSGGPENSTLTVALLIYRNAFGQNNTMGFATAMSIMLSIVVFIVSFIAQKLNKSDSLY</sequence>
<feature type="transmembrane region" description="Helical" evidence="7">
    <location>
        <begin position="108"/>
        <end position="129"/>
    </location>
</feature>
<evidence type="ECO:0000256" key="7">
    <source>
        <dbReference type="RuleBase" id="RU363032"/>
    </source>
</evidence>
<dbReference type="PANTHER" id="PTHR30193:SF37">
    <property type="entry name" value="INNER MEMBRANE ABC TRANSPORTER PERMEASE PROTEIN YCJO"/>
    <property type="match status" value="1"/>
</dbReference>
<gene>
    <name evidence="9" type="ORF">SH1V18_27570</name>
</gene>
<comment type="caution">
    <text evidence="9">The sequence shown here is derived from an EMBL/GenBank/DDBJ whole genome shotgun (WGS) entry which is preliminary data.</text>
</comment>
<organism evidence="9 10">
    <name type="scientific">Vallitalea longa</name>
    <dbReference type="NCBI Taxonomy" id="2936439"/>
    <lineage>
        <taxon>Bacteria</taxon>
        <taxon>Bacillati</taxon>
        <taxon>Bacillota</taxon>
        <taxon>Clostridia</taxon>
        <taxon>Lachnospirales</taxon>
        <taxon>Vallitaleaceae</taxon>
        <taxon>Vallitalea</taxon>
    </lineage>
</organism>
<name>A0A9W5YAC2_9FIRM</name>
<feature type="transmembrane region" description="Helical" evidence="7">
    <location>
        <begin position="212"/>
        <end position="231"/>
    </location>
</feature>
<keyword evidence="6 7" id="KW-0472">Membrane</keyword>
<evidence type="ECO:0000256" key="5">
    <source>
        <dbReference type="ARBA" id="ARBA00022989"/>
    </source>
</evidence>
<dbReference type="Proteomes" id="UP001144256">
    <property type="component" value="Unassembled WGS sequence"/>
</dbReference>
<feature type="transmembrane region" description="Helical" evidence="7">
    <location>
        <begin position="157"/>
        <end position="180"/>
    </location>
</feature>
<dbReference type="InterPro" id="IPR000515">
    <property type="entry name" value="MetI-like"/>
</dbReference>
<evidence type="ECO:0000256" key="6">
    <source>
        <dbReference type="ARBA" id="ARBA00023136"/>
    </source>
</evidence>
<dbReference type="PROSITE" id="PS50928">
    <property type="entry name" value="ABC_TM1"/>
    <property type="match status" value="1"/>
</dbReference>
<dbReference type="Pfam" id="PF00528">
    <property type="entry name" value="BPD_transp_1"/>
    <property type="match status" value="1"/>
</dbReference>
<keyword evidence="10" id="KW-1185">Reference proteome</keyword>
<dbReference type="GO" id="GO:0055085">
    <property type="term" value="P:transmembrane transport"/>
    <property type="evidence" value="ECO:0007669"/>
    <property type="project" value="InterPro"/>
</dbReference>
<feature type="transmembrane region" description="Helical" evidence="7">
    <location>
        <begin position="266"/>
        <end position="287"/>
    </location>
</feature>
<evidence type="ECO:0000256" key="2">
    <source>
        <dbReference type="ARBA" id="ARBA00022448"/>
    </source>
</evidence>
<accession>A0A9W5YAC2</accession>
<feature type="domain" description="ABC transmembrane type-1" evidence="8">
    <location>
        <begin position="71"/>
        <end position="287"/>
    </location>
</feature>
<protein>
    <submittedName>
        <fullName evidence="9">ABC transporter permease</fullName>
    </submittedName>
</protein>
<evidence type="ECO:0000256" key="1">
    <source>
        <dbReference type="ARBA" id="ARBA00004651"/>
    </source>
</evidence>
<dbReference type="PANTHER" id="PTHR30193">
    <property type="entry name" value="ABC TRANSPORTER PERMEASE PROTEIN"/>
    <property type="match status" value="1"/>
</dbReference>
<dbReference type="InterPro" id="IPR035906">
    <property type="entry name" value="MetI-like_sf"/>
</dbReference>
<evidence type="ECO:0000256" key="3">
    <source>
        <dbReference type="ARBA" id="ARBA00022475"/>
    </source>
</evidence>
<evidence type="ECO:0000256" key="4">
    <source>
        <dbReference type="ARBA" id="ARBA00022692"/>
    </source>
</evidence>
<feature type="transmembrane region" description="Helical" evidence="7">
    <location>
        <begin position="69"/>
        <end position="96"/>
    </location>
</feature>
<dbReference type="SUPFAM" id="SSF161098">
    <property type="entry name" value="MetI-like"/>
    <property type="match status" value="1"/>
</dbReference>
<feature type="transmembrane region" description="Helical" evidence="7">
    <location>
        <begin position="12"/>
        <end position="40"/>
    </location>
</feature>
<comment type="similarity">
    <text evidence="7">Belongs to the binding-protein-dependent transport system permease family.</text>
</comment>